<evidence type="ECO:0000313" key="2">
    <source>
        <dbReference type="EMBL" id="RBP99940.1"/>
    </source>
</evidence>
<feature type="region of interest" description="Disordered" evidence="1">
    <location>
        <begin position="74"/>
        <end position="96"/>
    </location>
</feature>
<accession>A0A366KE06</accession>
<dbReference type="AlphaFoldDB" id="A0A366KE06"/>
<dbReference type="RefSeq" id="WP_113852602.1">
    <property type="nucleotide sequence ID" value="NZ_PDCH01000001.1"/>
</dbReference>
<reference evidence="2 3" key="1">
    <citation type="submission" date="2017-10" db="EMBL/GenBank/DDBJ databases">
        <title>Bifidobacterium xylocopum sp. nov. and Bifidobacterium aemilianum sp. nov., from the carpenter bee (Xylocopa violacea) digestive tract.</title>
        <authorList>
            <person name="Alberoni D."/>
            <person name="Baffoni L."/>
            <person name="Di Gioia D."/>
            <person name="Gaggia F."/>
            <person name="Biavati B."/>
        </authorList>
    </citation>
    <scope>NUCLEOTIDE SEQUENCE [LARGE SCALE GENOMIC DNA]</scope>
    <source>
        <strain evidence="2 3">XV2</strain>
    </source>
</reference>
<dbReference type="OrthoDB" id="3233413at2"/>
<gene>
    <name evidence="2" type="ORF">CRD59_00245</name>
</gene>
<comment type="caution">
    <text evidence="2">The sequence shown here is derived from an EMBL/GenBank/DDBJ whole genome shotgun (WGS) entry which is preliminary data.</text>
</comment>
<protein>
    <submittedName>
        <fullName evidence="2">Uncharacterized protein</fullName>
    </submittedName>
</protein>
<evidence type="ECO:0000256" key="1">
    <source>
        <dbReference type="SAM" id="MobiDB-lite"/>
    </source>
</evidence>
<proteinExistence type="predicted"/>
<evidence type="ECO:0000313" key="3">
    <source>
        <dbReference type="Proteomes" id="UP000252345"/>
    </source>
</evidence>
<name>A0A366KE06_9BIFI</name>
<sequence>MTFTSTFTGNPLETDAAACICHPAAQDGRDQMVRMVRRSQQALDQGARAITAAAGLDWQGDAGEAFRQSLARIGRRSAAQDGPLNETLAAAGRGRP</sequence>
<organism evidence="2 3">
    <name type="scientific">Bifidobacterium xylocopae</name>
    <dbReference type="NCBI Taxonomy" id="2493119"/>
    <lineage>
        <taxon>Bacteria</taxon>
        <taxon>Bacillati</taxon>
        <taxon>Actinomycetota</taxon>
        <taxon>Actinomycetes</taxon>
        <taxon>Bifidobacteriales</taxon>
        <taxon>Bifidobacteriaceae</taxon>
        <taxon>Bifidobacterium</taxon>
    </lineage>
</organism>
<dbReference type="Proteomes" id="UP000252345">
    <property type="component" value="Unassembled WGS sequence"/>
</dbReference>
<dbReference type="EMBL" id="PDCH01000001">
    <property type="protein sequence ID" value="RBP99940.1"/>
    <property type="molecule type" value="Genomic_DNA"/>
</dbReference>
<keyword evidence="3" id="KW-1185">Reference proteome</keyword>